<dbReference type="EMBL" id="GGMS01011050">
    <property type="protein sequence ID" value="MBY80253.1"/>
    <property type="molecule type" value="Transcribed_RNA"/>
</dbReference>
<proteinExistence type="predicted"/>
<gene>
    <name evidence="1" type="ORF">g.141508</name>
</gene>
<evidence type="ECO:0000313" key="1">
    <source>
        <dbReference type="EMBL" id="MBY80253.1"/>
    </source>
</evidence>
<accession>A0A2S2QRF9</accession>
<sequence>MCTTALLRVHNARAVVDEGRTERSVHAKRGKTRRPITRDTKTTVITIRVCTPTVQLTCIAEFAIAQRARGGNVTKPTTTTNCSHLYTLRTVYELRCTTYPIAGAFILLFSGIVSSHGPNRLTTTGFGARSAARVPRNVSSP</sequence>
<reference evidence="1" key="1">
    <citation type="submission" date="2018-04" db="EMBL/GenBank/DDBJ databases">
        <title>Transcriptome assembly of Sipha flava.</title>
        <authorList>
            <person name="Scully E.D."/>
            <person name="Geib S.M."/>
            <person name="Palmer N.A."/>
            <person name="Koch K."/>
            <person name="Bradshaw J."/>
            <person name="Heng-Moss T."/>
            <person name="Sarath G."/>
        </authorList>
    </citation>
    <scope>NUCLEOTIDE SEQUENCE</scope>
</reference>
<organism evidence="1">
    <name type="scientific">Sipha flava</name>
    <name type="common">yellow sugarcane aphid</name>
    <dbReference type="NCBI Taxonomy" id="143950"/>
    <lineage>
        <taxon>Eukaryota</taxon>
        <taxon>Metazoa</taxon>
        <taxon>Ecdysozoa</taxon>
        <taxon>Arthropoda</taxon>
        <taxon>Hexapoda</taxon>
        <taxon>Insecta</taxon>
        <taxon>Pterygota</taxon>
        <taxon>Neoptera</taxon>
        <taxon>Paraneoptera</taxon>
        <taxon>Hemiptera</taxon>
        <taxon>Sternorrhyncha</taxon>
        <taxon>Aphidomorpha</taxon>
        <taxon>Aphidoidea</taxon>
        <taxon>Aphididae</taxon>
        <taxon>Sipha</taxon>
    </lineage>
</organism>
<protein>
    <submittedName>
        <fullName evidence="1">Uncharacterized protein</fullName>
    </submittedName>
</protein>
<dbReference type="AlphaFoldDB" id="A0A2S2QRF9"/>
<name>A0A2S2QRF9_9HEMI</name>